<proteinExistence type="predicted"/>
<name>A0A401FJ77_9LACO</name>
<dbReference type="RefSeq" id="WP_125007831.1">
    <property type="nucleotide sequence ID" value="NZ_BEXA01000001.1"/>
</dbReference>
<evidence type="ECO:0000313" key="2">
    <source>
        <dbReference type="Proteomes" id="UP000286974"/>
    </source>
</evidence>
<keyword evidence="2" id="KW-1185">Reference proteome</keyword>
<evidence type="ECO:0008006" key="3">
    <source>
        <dbReference type="Google" id="ProtNLM"/>
    </source>
</evidence>
<comment type="caution">
    <text evidence="1">The sequence shown here is derived from an EMBL/GenBank/DDBJ whole genome shotgun (WGS) entry which is preliminary data.</text>
</comment>
<dbReference type="AlphaFoldDB" id="A0A401FJ77"/>
<organism evidence="1 2">
    <name type="scientific">Lentilactobacillus kosonis</name>
    <dbReference type="NCBI Taxonomy" id="2810561"/>
    <lineage>
        <taxon>Bacteria</taxon>
        <taxon>Bacillati</taxon>
        <taxon>Bacillota</taxon>
        <taxon>Bacilli</taxon>
        <taxon>Lactobacillales</taxon>
        <taxon>Lactobacillaceae</taxon>
        <taxon>Lentilactobacillus</taxon>
    </lineage>
</organism>
<gene>
    <name evidence="1" type="ORF">NBRC111893_581</name>
</gene>
<accession>A0A401FJ77</accession>
<dbReference type="Proteomes" id="UP000286974">
    <property type="component" value="Unassembled WGS sequence"/>
</dbReference>
<evidence type="ECO:0000313" key="1">
    <source>
        <dbReference type="EMBL" id="GAY72435.1"/>
    </source>
</evidence>
<sequence>MNQYVRKLRNTMQTYQRAKMIQSAGDDFLKAGYSYTNSLYEPACQIVRVVNTAIFQLPAIERQLIQLVYLDQRTSSKAMKRLNMRHSKYYATHQRAAIELLKLLREASPDLVD</sequence>
<dbReference type="EMBL" id="BEXA01000001">
    <property type="protein sequence ID" value="GAY72435.1"/>
    <property type="molecule type" value="Genomic_DNA"/>
</dbReference>
<reference evidence="1 2" key="1">
    <citation type="submission" date="2017-11" db="EMBL/GenBank/DDBJ databases">
        <title>Draft Genome Sequence of Lactobacillus curieae NBRC 111893 isolated from Koso, a Japanese sugar-Vegetable Fermented Beverage.</title>
        <authorList>
            <person name="Chiou T.Y."/>
            <person name="Oshima K."/>
            <person name="Suda W."/>
            <person name="Hattori M."/>
            <person name="Takahashi T."/>
        </authorList>
    </citation>
    <scope>NUCLEOTIDE SEQUENCE [LARGE SCALE GENOMIC DNA]</scope>
    <source>
        <strain evidence="1 2">NBRC111893</strain>
    </source>
</reference>
<protein>
    <recommendedName>
        <fullName evidence="3">RNA polymerase sigma-70 region 4 domain-containing protein</fullName>
    </recommendedName>
</protein>